<comment type="caution">
    <text evidence="1">The sequence shown here is derived from an EMBL/GenBank/DDBJ whole genome shotgun (WGS) entry which is preliminary data.</text>
</comment>
<accession>A0A9D1H1Y3</accession>
<evidence type="ECO:0008006" key="3">
    <source>
        <dbReference type="Google" id="ProtNLM"/>
    </source>
</evidence>
<protein>
    <recommendedName>
        <fullName evidence="3">Glutamate decarboxylase</fullName>
    </recommendedName>
</protein>
<name>A0A9D1H1Y3_9FIRM</name>
<evidence type="ECO:0000313" key="1">
    <source>
        <dbReference type="EMBL" id="HIT84788.1"/>
    </source>
</evidence>
<dbReference type="Proteomes" id="UP000824165">
    <property type="component" value="Unassembled WGS sequence"/>
</dbReference>
<gene>
    <name evidence="1" type="ORF">IAA60_02655</name>
</gene>
<proteinExistence type="predicted"/>
<dbReference type="EMBL" id="DVLU01000023">
    <property type="protein sequence ID" value="HIT84788.1"/>
    <property type="molecule type" value="Genomic_DNA"/>
</dbReference>
<reference evidence="1" key="1">
    <citation type="submission" date="2020-10" db="EMBL/GenBank/DDBJ databases">
        <authorList>
            <person name="Gilroy R."/>
        </authorList>
    </citation>
    <scope>NUCLEOTIDE SEQUENCE</scope>
    <source>
        <strain evidence="1">CHK181-108</strain>
    </source>
</reference>
<sequence>MWIVVYVSASKNSAQKVAKALADNEIISRLRHTDKEDTCFEVLVPQAELASAQELIFDNELF</sequence>
<dbReference type="AlphaFoldDB" id="A0A9D1H1Y3"/>
<reference evidence="1" key="2">
    <citation type="journal article" date="2021" name="PeerJ">
        <title>Extensive microbial diversity within the chicken gut microbiome revealed by metagenomics and culture.</title>
        <authorList>
            <person name="Gilroy R."/>
            <person name="Ravi A."/>
            <person name="Getino M."/>
            <person name="Pursley I."/>
            <person name="Horton D.L."/>
            <person name="Alikhan N.F."/>
            <person name="Baker D."/>
            <person name="Gharbi K."/>
            <person name="Hall N."/>
            <person name="Watson M."/>
            <person name="Adriaenssens E.M."/>
            <person name="Foster-Nyarko E."/>
            <person name="Jarju S."/>
            <person name="Secka A."/>
            <person name="Antonio M."/>
            <person name="Oren A."/>
            <person name="Chaudhuri R.R."/>
            <person name="La Ragione R."/>
            <person name="Hildebrand F."/>
            <person name="Pallen M.J."/>
        </authorList>
    </citation>
    <scope>NUCLEOTIDE SEQUENCE</scope>
    <source>
        <strain evidence="1">CHK181-108</strain>
    </source>
</reference>
<organism evidence="1 2">
    <name type="scientific">Candidatus Ornithomonoglobus intestinigallinarum</name>
    <dbReference type="NCBI Taxonomy" id="2840894"/>
    <lineage>
        <taxon>Bacteria</taxon>
        <taxon>Bacillati</taxon>
        <taxon>Bacillota</taxon>
        <taxon>Clostridia</taxon>
        <taxon>Candidatus Ornithomonoglobus</taxon>
    </lineage>
</organism>
<evidence type="ECO:0000313" key="2">
    <source>
        <dbReference type="Proteomes" id="UP000824165"/>
    </source>
</evidence>